<feature type="compositionally biased region" description="Polar residues" evidence="11">
    <location>
        <begin position="65"/>
        <end position="75"/>
    </location>
</feature>
<dbReference type="EMBL" id="LUEZ02000010">
    <property type="protein sequence ID" value="RDB28735.1"/>
    <property type="molecule type" value="Genomic_DNA"/>
</dbReference>
<feature type="region of interest" description="Disordered" evidence="11">
    <location>
        <begin position="1"/>
        <end position="75"/>
    </location>
</feature>
<dbReference type="AlphaFoldDB" id="A0A369K7T8"/>
<name>A0A369K7T8_HYPMA</name>
<sequence>MVTAGNLSPSSEPYRPTLAEISRNTSAISSSSSEASSTLSLSLTDPATPQKSRPNRAFAGPRRSTGGSSASQARQLPSYIQKELGIEHEPARQTTTASSNGQSTSSKSSRAHNSPHDFDFGEILGHGSYSTVIRATDKKSGRVYALKVLDKAHLQRHNQQRTALAEKESLVVLGLGHPGIVGLHSTFQDAWSLYFVLDLVPNGDLRVLITRFGSLSLSCARYYSAQITDALDYIHCKGVIHRDVKPENLLLDERFRVKIADFGTSKVVGPGGRSRTFVGTPQYYSPELLEKNETTQASDWWALGCVLFEMIAGRFAFNGQSHLATWRMIKTLDYTFPDDFDADAADLVKHLFIKDPNARLGAGPDGSENSVESLRKHPFFEGIVWASLWTDPHPPLQSGLVPPPALTPDSGIPTEAELDEAFSWNYEGSEGDAELSAQLRKERMQDEEDEIPWAKDSVAAAYLPGLRYSRPGSDSNVGGFTEGNVDGPPSDLETYAFPSMAPKEEVEQVGEVAGPSTNGKHPPFPLPVSIMENTQANAVATGPQPVSSTGGDNPAVPKADVSVIHTLPRAADSNLPVEVTTTETQHPSEEAQQPLSNGSPSPPDTIPSPISSPKPTPKPSNGSPINGTGALPPAAQDFAIFEPLLRPGETVLRCSLLSESASGSLRRRASSFLPKLLSSFRAKARWLVLTSRRVLCVTRHEGADSVSLKHELYLPGVASDGDTVRKGGEHRPVVTGVELRGAKSFAILTNEKPHVHHLDDAGTTTAWVEQLKTLLGPPTRT</sequence>
<feature type="compositionally biased region" description="Polar residues" evidence="11">
    <location>
        <begin position="579"/>
        <end position="597"/>
    </location>
</feature>
<evidence type="ECO:0000313" key="14">
    <source>
        <dbReference type="Proteomes" id="UP000076154"/>
    </source>
</evidence>
<dbReference type="SMART" id="SM00220">
    <property type="entry name" value="S_TKc"/>
    <property type="match status" value="1"/>
</dbReference>
<dbReference type="InterPro" id="IPR017441">
    <property type="entry name" value="Protein_kinase_ATP_BS"/>
</dbReference>
<evidence type="ECO:0000256" key="3">
    <source>
        <dbReference type="ARBA" id="ARBA00022527"/>
    </source>
</evidence>
<feature type="compositionally biased region" description="Polar residues" evidence="11">
    <location>
        <begin position="539"/>
        <end position="551"/>
    </location>
</feature>
<keyword evidence="6 13" id="KW-0418">Kinase</keyword>
<evidence type="ECO:0000256" key="8">
    <source>
        <dbReference type="ARBA" id="ARBA00047899"/>
    </source>
</evidence>
<dbReference type="InterPro" id="IPR008271">
    <property type="entry name" value="Ser/Thr_kinase_AS"/>
</dbReference>
<evidence type="ECO:0000313" key="13">
    <source>
        <dbReference type="EMBL" id="RDB28735.1"/>
    </source>
</evidence>
<dbReference type="PANTHER" id="PTHR24356:SF163">
    <property type="entry name" value="3-PHOSPHOINOSITIDE-DEPENDENT PROTEIN KINASE 1-RELATED"/>
    <property type="match status" value="1"/>
</dbReference>
<evidence type="ECO:0000256" key="10">
    <source>
        <dbReference type="PROSITE-ProRule" id="PRU10141"/>
    </source>
</evidence>
<keyword evidence="14" id="KW-1185">Reference proteome</keyword>
<comment type="caution">
    <text evidence="13">The sequence shown here is derived from an EMBL/GenBank/DDBJ whole genome shotgun (WGS) entry which is preliminary data.</text>
</comment>
<dbReference type="Proteomes" id="UP000076154">
    <property type="component" value="Unassembled WGS sequence"/>
</dbReference>
<dbReference type="InParanoid" id="A0A369K7T8"/>
<feature type="compositionally biased region" description="Low complexity" evidence="11">
    <location>
        <begin position="94"/>
        <end position="108"/>
    </location>
</feature>
<dbReference type="PANTHER" id="PTHR24356">
    <property type="entry name" value="SERINE/THREONINE-PROTEIN KINASE"/>
    <property type="match status" value="1"/>
</dbReference>
<keyword evidence="7 10" id="KW-0067">ATP-binding</keyword>
<organism evidence="13 14">
    <name type="scientific">Hypsizygus marmoreus</name>
    <name type="common">White beech mushroom</name>
    <name type="synonym">Agaricus marmoreus</name>
    <dbReference type="NCBI Taxonomy" id="39966"/>
    <lineage>
        <taxon>Eukaryota</taxon>
        <taxon>Fungi</taxon>
        <taxon>Dikarya</taxon>
        <taxon>Basidiomycota</taxon>
        <taxon>Agaricomycotina</taxon>
        <taxon>Agaricomycetes</taxon>
        <taxon>Agaricomycetidae</taxon>
        <taxon>Agaricales</taxon>
        <taxon>Tricholomatineae</taxon>
        <taxon>Lyophyllaceae</taxon>
        <taxon>Hypsizygus</taxon>
    </lineage>
</organism>
<feature type="region of interest" description="Disordered" evidence="11">
    <location>
        <begin position="568"/>
        <end position="631"/>
    </location>
</feature>
<dbReference type="InterPro" id="IPR050236">
    <property type="entry name" value="Ser_Thr_kinase_AGC"/>
</dbReference>
<evidence type="ECO:0000256" key="5">
    <source>
        <dbReference type="ARBA" id="ARBA00022741"/>
    </source>
</evidence>
<dbReference type="InterPro" id="IPR011009">
    <property type="entry name" value="Kinase-like_dom_sf"/>
</dbReference>
<dbReference type="InterPro" id="IPR039046">
    <property type="entry name" value="PDPK1"/>
</dbReference>
<accession>A0A369K7T8</accession>
<evidence type="ECO:0000256" key="4">
    <source>
        <dbReference type="ARBA" id="ARBA00022679"/>
    </source>
</evidence>
<dbReference type="STRING" id="39966.A0A369K7T8"/>
<evidence type="ECO:0000256" key="11">
    <source>
        <dbReference type="SAM" id="MobiDB-lite"/>
    </source>
</evidence>
<dbReference type="FunFam" id="3.30.200.20:FF:000042">
    <property type="entry name" value="Aurora kinase A"/>
    <property type="match status" value="1"/>
</dbReference>
<feature type="compositionally biased region" description="Polar residues" evidence="11">
    <location>
        <begin position="1"/>
        <end position="11"/>
    </location>
</feature>
<evidence type="ECO:0000256" key="9">
    <source>
        <dbReference type="ARBA" id="ARBA00048679"/>
    </source>
</evidence>
<keyword evidence="3" id="KW-0723">Serine/threonine-protein kinase</keyword>
<dbReference type="Gene3D" id="1.10.510.10">
    <property type="entry name" value="Transferase(Phosphotransferase) domain 1"/>
    <property type="match status" value="1"/>
</dbReference>
<evidence type="ECO:0000256" key="2">
    <source>
        <dbReference type="ARBA" id="ARBA00012513"/>
    </source>
</evidence>
<feature type="binding site" evidence="10">
    <location>
        <position position="147"/>
    </location>
    <ligand>
        <name>ATP</name>
        <dbReference type="ChEBI" id="CHEBI:30616"/>
    </ligand>
</feature>
<comment type="similarity">
    <text evidence="1">Belongs to the protein kinase superfamily. AGC Ser/Thr protein kinase family. PDPK1 subfamily.</text>
</comment>
<feature type="compositionally biased region" description="Polar residues" evidence="11">
    <location>
        <begin position="43"/>
        <end position="52"/>
    </location>
</feature>
<dbReference type="CDD" id="cd05581">
    <property type="entry name" value="STKc_PDK1"/>
    <property type="match status" value="1"/>
</dbReference>
<dbReference type="OrthoDB" id="347657at2759"/>
<feature type="compositionally biased region" description="Pro residues" evidence="11">
    <location>
        <begin position="600"/>
        <end position="618"/>
    </location>
</feature>
<protein>
    <recommendedName>
        <fullName evidence="2">non-specific serine/threonine protein kinase</fullName>
        <ecNumber evidence="2">2.7.11.1</ecNumber>
    </recommendedName>
</protein>
<feature type="region of interest" description="Disordered" evidence="11">
    <location>
        <begin position="539"/>
        <end position="558"/>
    </location>
</feature>
<dbReference type="GO" id="GO:0035556">
    <property type="term" value="P:intracellular signal transduction"/>
    <property type="evidence" value="ECO:0007669"/>
    <property type="project" value="TreeGrafter"/>
</dbReference>
<feature type="compositionally biased region" description="Low complexity" evidence="11">
    <location>
        <begin position="20"/>
        <end position="42"/>
    </location>
</feature>
<dbReference type="PROSITE" id="PS00107">
    <property type="entry name" value="PROTEIN_KINASE_ATP"/>
    <property type="match status" value="1"/>
</dbReference>
<dbReference type="GO" id="GO:0005524">
    <property type="term" value="F:ATP binding"/>
    <property type="evidence" value="ECO:0007669"/>
    <property type="project" value="UniProtKB-UniRule"/>
</dbReference>
<evidence type="ECO:0000259" key="12">
    <source>
        <dbReference type="PROSITE" id="PS50011"/>
    </source>
</evidence>
<feature type="domain" description="Protein kinase" evidence="12">
    <location>
        <begin position="118"/>
        <end position="380"/>
    </location>
</feature>
<dbReference type="GO" id="GO:0004674">
    <property type="term" value="F:protein serine/threonine kinase activity"/>
    <property type="evidence" value="ECO:0007669"/>
    <property type="project" value="UniProtKB-KW"/>
</dbReference>
<gene>
    <name evidence="13" type="primary">ksg1</name>
    <name evidence="13" type="ORF">Hypma_016096</name>
</gene>
<dbReference type="SUPFAM" id="SSF56112">
    <property type="entry name" value="Protein kinase-like (PK-like)"/>
    <property type="match status" value="1"/>
</dbReference>
<comment type="catalytic activity">
    <reaction evidence="9">
        <text>L-seryl-[protein] + ATP = O-phospho-L-seryl-[protein] + ADP + H(+)</text>
        <dbReference type="Rhea" id="RHEA:17989"/>
        <dbReference type="Rhea" id="RHEA-COMP:9863"/>
        <dbReference type="Rhea" id="RHEA-COMP:11604"/>
        <dbReference type="ChEBI" id="CHEBI:15378"/>
        <dbReference type="ChEBI" id="CHEBI:29999"/>
        <dbReference type="ChEBI" id="CHEBI:30616"/>
        <dbReference type="ChEBI" id="CHEBI:83421"/>
        <dbReference type="ChEBI" id="CHEBI:456216"/>
        <dbReference type="EC" id="2.7.11.1"/>
    </reaction>
</comment>
<feature type="region of interest" description="Disordered" evidence="11">
    <location>
        <begin position="90"/>
        <end position="117"/>
    </location>
</feature>
<dbReference type="PROSITE" id="PS50011">
    <property type="entry name" value="PROTEIN_KINASE_DOM"/>
    <property type="match status" value="1"/>
</dbReference>
<dbReference type="Pfam" id="PF00069">
    <property type="entry name" value="Pkinase"/>
    <property type="match status" value="1"/>
</dbReference>
<reference evidence="13" key="1">
    <citation type="submission" date="2018-04" db="EMBL/GenBank/DDBJ databases">
        <title>Whole genome sequencing of Hypsizygus marmoreus.</title>
        <authorList>
            <person name="Choi I.-G."/>
            <person name="Min B."/>
            <person name="Kim J.-G."/>
            <person name="Kim S."/>
            <person name="Oh Y.-L."/>
            <person name="Kong W.-S."/>
            <person name="Park H."/>
            <person name="Jeong J."/>
            <person name="Song E.-S."/>
        </authorList>
    </citation>
    <scope>NUCLEOTIDE SEQUENCE [LARGE SCALE GENOMIC DNA]</scope>
    <source>
        <strain evidence="13">51987-8</strain>
    </source>
</reference>
<evidence type="ECO:0000256" key="1">
    <source>
        <dbReference type="ARBA" id="ARBA00010006"/>
    </source>
</evidence>
<keyword evidence="5 10" id="KW-0547">Nucleotide-binding</keyword>
<dbReference type="InterPro" id="IPR000719">
    <property type="entry name" value="Prot_kinase_dom"/>
</dbReference>
<dbReference type="EC" id="2.7.11.1" evidence="2"/>
<dbReference type="PROSITE" id="PS00108">
    <property type="entry name" value="PROTEIN_KINASE_ST"/>
    <property type="match status" value="1"/>
</dbReference>
<proteinExistence type="inferred from homology"/>
<keyword evidence="4" id="KW-0808">Transferase</keyword>
<comment type="catalytic activity">
    <reaction evidence="8">
        <text>L-threonyl-[protein] + ATP = O-phospho-L-threonyl-[protein] + ADP + H(+)</text>
        <dbReference type="Rhea" id="RHEA:46608"/>
        <dbReference type="Rhea" id="RHEA-COMP:11060"/>
        <dbReference type="Rhea" id="RHEA-COMP:11605"/>
        <dbReference type="ChEBI" id="CHEBI:15378"/>
        <dbReference type="ChEBI" id="CHEBI:30013"/>
        <dbReference type="ChEBI" id="CHEBI:30616"/>
        <dbReference type="ChEBI" id="CHEBI:61977"/>
        <dbReference type="ChEBI" id="CHEBI:456216"/>
        <dbReference type="EC" id="2.7.11.1"/>
    </reaction>
</comment>
<evidence type="ECO:0000256" key="6">
    <source>
        <dbReference type="ARBA" id="ARBA00022777"/>
    </source>
</evidence>
<evidence type="ECO:0000256" key="7">
    <source>
        <dbReference type="ARBA" id="ARBA00022840"/>
    </source>
</evidence>
<dbReference type="Gene3D" id="3.30.200.20">
    <property type="entry name" value="Phosphorylase Kinase, domain 1"/>
    <property type="match status" value="1"/>
</dbReference>